<dbReference type="EMBL" id="JACGCM010000281">
    <property type="protein sequence ID" value="KAF6174281.1"/>
    <property type="molecule type" value="Genomic_DNA"/>
</dbReference>
<reference evidence="1 2" key="1">
    <citation type="journal article" date="2020" name="IScience">
        <title>Genome Sequencing of the Endangered Kingdonia uniflora (Circaeasteraceae, Ranunculales) Reveals Potential Mechanisms of Evolutionary Specialization.</title>
        <authorList>
            <person name="Sun Y."/>
            <person name="Deng T."/>
            <person name="Zhang A."/>
            <person name="Moore M.J."/>
            <person name="Landis J.B."/>
            <person name="Lin N."/>
            <person name="Zhang H."/>
            <person name="Zhang X."/>
            <person name="Huang J."/>
            <person name="Zhang X."/>
            <person name="Sun H."/>
            <person name="Wang H."/>
        </authorList>
    </citation>
    <scope>NUCLEOTIDE SEQUENCE [LARGE SCALE GENOMIC DNA]</scope>
    <source>
        <strain evidence="1">TB1705</strain>
        <tissue evidence="1">Leaf</tissue>
    </source>
</reference>
<sequence>MGSSRLNPSAMLPWRSPPIIPRTTSARIRTICIGSDFGNSRSHFVSNFSCGKPSMMVSPQNLGFGMGMTLGILSVPGYDSARAEDSEEAKAIAVIRGMKKMVVVFNKELLSWYLITLKLKETVDVGVCKKLGSPIIARKYTLLEELDPWSISDVYRENDKEKFYCSHYEWVISIRDKF</sequence>
<keyword evidence="2" id="KW-1185">Reference proteome</keyword>
<name>A0A7J7P4D2_9MAGN</name>
<accession>A0A7J7P4D2</accession>
<gene>
    <name evidence="1" type="ORF">GIB67_019657</name>
</gene>
<dbReference type="Proteomes" id="UP000541444">
    <property type="component" value="Unassembled WGS sequence"/>
</dbReference>
<organism evidence="1 2">
    <name type="scientific">Kingdonia uniflora</name>
    <dbReference type="NCBI Taxonomy" id="39325"/>
    <lineage>
        <taxon>Eukaryota</taxon>
        <taxon>Viridiplantae</taxon>
        <taxon>Streptophyta</taxon>
        <taxon>Embryophyta</taxon>
        <taxon>Tracheophyta</taxon>
        <taxon>Spermatophyta</taxon>
        <taxon>Magnoliopsida</taxon>
        <taxon>Ranunculales</taxon>
        <taxon>Circaeasteraceae</taxon>
        <taxon>Kingdonia</taxon>
    </lineage>
</organism>
<protein>
    <submittedName>
        <fullName evidence="1">Uncharacterized protein</fullName>
    </submittedName>
</protein>
<evidence type="ECO:0000313" key="2">
    <source>
        <dbReference type="Proteomes" id="UP000541444"/>
    </source>
</evidence>
<dbReference type="AlphaFoldDB" id="A0A7J7P4D2"/>
<proteinExistence type="predicted"/>
<comment type="caution">
    <text evidence="1">The sequence shown here is derived from an EMBL/GenBank/DDBJ whole genome shotgun (WGS) entry which is preliminary data.</text>
</comment>
<evidence type="ECO:0000313" key="1">
    <source>
        <dbReference type="EMBL" id="KAF6174281.1"/>
    </source>
</evidence>